<dbReference type="KEGG" id="hazt:108675923"/>
<organism evidence="1 2">
    <name type="scientific">Hyalella azteca</name>
    <name type="common">Amphipod</name>
    <dbReference type="NCBI Taxonomy" id="294128"/>
    <lineage>
        <taxon>Eukaryota</taxon>
        <taxon>Metazoa</taxon>
        <taxon>Ecdysozoa</taxon>
        <taxon>Arthropoda</taxon>
        <taxon>Crustacea</taxon>
        <taxon>Multicrustacea</taxon>
        <taxon>Malacostraca</taxon>
        <taxon>Eumalacostraca</taxon>
        <taxon>Peracarida</taxon>
        <taxon>Amphipoda</taxon>
        <taxon>Senticaudata</taxon>
        <taxon>Talitrida</taxon>
        <taxon>Talitroidea</taxon>
        <taxon>Hyalellidae</taxon>
        <taxon>Hyalella</taxon>
    </lineage>
</organism>
<accession>A0A8B7P0D1</accession>
<keyword evidence="1" id="KW-1185">Reference proteome</keyword>
<dbReference type="OrthoDB" id="6512834at2759"/>
<reference evidence="2" key="1">
    <citation type="submission" date="2025-08" db="UniProtKB">
        <authorList>
            <consortium name="RefSeq"/>
        </authorList>
    </citation>
    <scope>IDENTIFICATION</scope>
    <source>
        <tissue evidence="2">Whole organism</tissue>
    </source>
</reference>
<dbReference type="RefSeq" id="XP_018019467.1">
    <property type="nucleotide sequence ID" value="XM_018163978.2"/>
</dbReference>
<proteinExistence type="predicted"/>
<dbReference type="AlphaFoldDB" id="A0A8B7P0D1"/>
<evidence type="ECO:0000313" key="2">
    <source>
        <dbReference type="RefSeq" id="XP_018019467.1"/>
    </source>
</evidence>
<dbReference type="GeneID" id="108675923"/>
<evidence type="ECO:0000313" key="1">
    <source>
        <dbReference type="Proteomes" id="UP000694843"/>
    </source>
</evidence>
<name>A0A8B7P0D1_HYAAZ</name>
<dbReference type="Proteomes" id="UP000694843">
    <property type="component" value="Unplaced"/>
</dbReference>
<gene>
    <name evidence="2" type="primary">LOC108675923</name>
</gene>
<sequence>MIKMIDKNINDISLVKAVVLENNLMLKDISKKETVAPFPRPTFCPAKTLDELQTLMTRSDLIPILVTSKDSTLNKTATSMLKLLLTRELALAFSMTGLGLRRQRTKMKFDNSPSCLAIERALSQIPDYSQVPRCEVKTAIRLALKGAIDWSGQRGKRKDATGAAINLKTNQENALTPSRPEGSTARVLNSSHIAGEAVATSSRTAVNPSHTQTTGWDTFDAGPSWSTSEEMLLDAGSFVPPRDDVHDMVDNFPQF</sequence>
<protein>
    <submittedName>
        <fullName evidence="2">Uncharacterized protein LOC108675923</fullName>
    </submittedName>
</protein>